<name>A0AAQ2DAA4_9PSED</name>
<dbReference type="Gene3D" id="3.40.50.1820">
    <property type="entry name" value="alpha/beta hydrolase"/>
    <property type="match status" value="1"/>
</dbReference>
<comment type="caution">
    <text evidence="3">The sequence shown here is derived from an EMBL/GenBank/DDBJ whole genome shotgun (WGS) entry which is preliminary data.</text>
</comment>
<dbReference type="GO" id="GO:0016787">
    <property type="term" value="F:hydrolase activity"/>
    <property type="evidence" value="ECO:0007669"/>
    <property type="project" value="UniProtKB-KW"/>
</dbReference>
<dbReference type="SUPFAM" id="SSF53474">
    <property type="entry name" value="alpha/beta-Hydrolases"/>
    <property type="match status" value="1"/>
</dbReference>
<dbReference type="Pfam" id="PF20434">
    <property type="entry name" value="BD-FAE"/>
    <property type="match status" value="1"/>
</dbReference>
<dbReference type="PANTHER" id="PTHR48081:SF33">
    <property type="entry name" value="KYNURENINE FORMAMIDASE"/>
    <property type="match status" value="1"/>
</dbReference>
<keyword evidence="1 3" id="KW-0378">Hydrolase</keyword>
<dbReference type="EMBL" id="SSBS01000005">
    <property type="protein sequence ID" value="THF29370.1"/>
    <property type="molecule type" value="Genomic_DNA"/>
</dbReference>
<dbReference type="AlphaFoldDB" id="A0AAQ2DAA4"/>
<dbReference type="Proteomes" id="UP000310574">
    <property type="component" value="Unassembled WGS sequence"/>
</dbReference>
<dbReference type="InterPro" id="IPR049492">
    <property type="entry name" value="BD-FAE-like_dom"/>
</dbReference>
<dbReference type="PANTHER" id="PTHR48081">
    <property type="entry name" value="AB HYDROLASE SUPERFAMILY PROTEIN C4A8.06C"/>
    <property type="match status" value="1"/>
</dbReference>
<dbReference type="InterPro" id="IPR050300">
    <property type="entry name" value="GDXG_lipolytic_enzyme"/>
</dbReference>
<accession>A0AAQ2DAA4</accession>
<gene>
    <name evidence="3" type="ORF">E5170_19450</name>
</gene>
<reference evidence="3 4" key="1">
    <citation type="submission" date="2019-04" db="EMBL/GenBank/DDBJ databases">
        <title>Draft genome sequence of Pseudomonas sp. M7D1 isolated from rhizosphere of plant the flowery desert.</title>
        <authorList>
            <person name="Poblete-Morales M."/>
            <person name="Plaza N."/>
            <person name="Corsini G."/>
            <person name="Silva E."/>
        </authorList>
    </citation>
    <scope>NUCLEOTIDE SEQUENCE [LARGE SCALE GENOMIC DNA]</scope>
    <source>
        <strain evidence="3 4">M7D1</strain>
    </source>
</reference>
<protein>
    <submittedName>
        <fullName evidence="3">Alpha/beta hydrolase</fullName>
    </submittedName>
</protein>
<feature type="domain" description="BD-FAE-like" evidence="2">
    <location>
        <begin position="76"/>
        <end position="182"/>
    </location>
</feature>
<dbReference type="InterPro" id="IPR029058">
    <property type="entry name" value="AB_hydrolase_fold"/>
</dbReference>
<organism evidence="3 4">
    <name type="scientific">Pseudomonas atacamensis</name>
    <dbReference type="NCBI Taxonomy" id="2565368"/>
    <lineage>
        <taxon>Bacteria</taxon>
        <taxon>Pseudomonadati</taxon>
        <taxon>Pseudomonadota</taxon>
        <taxon>Gammaproteobacteria</taxon>
        <taxon>Pseudomonadales</taxon>
        <taxon>Pseudomonadaceae</taxon>
        <taxon>Pseudomonas</taxon>
    </lineage>
</organism>
<evidence type="ECO:0000256" key="1">
    <source>
        <dbReference type="ARBA" id="ARBA00022801"/>
    </source>
</evidence>
<sequence>MALAPKNSPEHACMKIPIYQRFTTTAQLDEQYDIEASVKDFDGYVQRFIEQSQIARAQLPNKLDVPYGPTLDETFDVFFPQQATPGTLRPAVFFVHGGYWRATTSKEWSFVAKGLAALGVVTVIENYTLAPKVTIAEIVRQHRAAFCFLWRNAERFGIDRERIVVVGHSAGAHGVAELLATDWVGDYGLPAQPYQGAIAVSGVFDLRPLPHTFLASTIDFTWQSVESLSPILHIPARLPPLMLAYGLRETDEFRRQTMDYACACIEQGAPAELLALDSDHFNILDDLAAGSGPMVQWIKRWLKLDAARA</sequence>
<evidence type="ECO:0000313" key="4">
    <source>
        <dbReference type="Proteomes" id="UP000310574"/>
    </source>
</evidence>
<evidence type="ECO:0000313" key="3">
    <source>
        <dbReference type="EMBL" id="THF29370.1"/>
    </source>
</evidence>
<proteinExistence type="predicted"/>
<evidence type="ECO:0000259" key="2">
    <source>
        <dbReference type="Pfam" id="PF20434"/>
    </source>
</evidence>